<dbReference type="GO" id="GO:0005576">
    <property type="term" value="C:extracellular region"/>
    <property type="evidence" value="ECO:0007669"/>
    <property type="project" value="InterPro"/>
</dbReference>
<gene>
    <name evidence="3" type="ORF">DVH02_34170</name>
</gene>
<evidence type="ECO:0000256" key="1">
    <source>
        <dbReference type="SAM" id="MobiDB-lite"/>
    </source>
</evidence>
<feature type="region of interest" description="Disordered" evidence="1">
    <location>
        <begin position="1"/>
        <end position="122"/>
    </location>
</feature>
<dbReference type="AlphaFoldDB" id="A0A370ALK1"/>
<proteinExistence type="predicted"/>
<feature type="compositionally biased region" description="Acidic residues" evidence="1">
    <location>
        <begin position="65"/>
        <end position="83"/>
    </location>
</feature>
<reference evidence="3 4" key="1">
    <citation type="submission" date="2018-07" db="EMBL/GenBank/DDBJ databases">
        <title>Streptomyces species from bats.</title>
        <authorList>
            <person name="Dunlap C."/>
        </authorList>
    </citation>
    <scope>NUCLEOTIDE SEQUENCE [LARGE SCALE GENOMIC DNA]</scope>
    <source>
        <strain evidence="3 4">AC230</strain>
    </source>
</reference>
<evidence type="ECO:0000313" key="4">
    <source>
        <dbReference type="Proteomes" id="UP000253741"/>
    </source>
</evidence>
<accession>A0A370ALK1</accession>
<dbReference type="Gene3D" id="3.90.176.10">
    <property type="entry name" value="Toxin ADP-ribosyltransferase, Chain A, domain 1"/>
    <property type="match status" value="1"/>
</dbReference>
<sequence length="405" mass="40784">MGGAVGGVGGAIGGAIGGALGGSSSGGSSSGGSSGGTSGTSGGSSGGSSGAASGGSSASGRTDGDPDPDEEDDDPDDEKDDCDQSGGKIGSNFVGLPSSVPDSDGRVTLAAGPGGGTGSTTQEVQAALAKAAAAALSASSAAVPGYDTYEEAEQALRDALDASAADGDAGLNPNVGGGAGLNPSVGSHCDPQGNPNTPNNDPMHALDDVPDYRPGIQQSKDWAREVEEIAKKNPLTEDLTAEDAWVIAKYTGSWASDLNKYLRGGKVPGSFHDPSAKVDLMDDALSHLPPVPDLTVYRGTFMPDNILQQLLDGDPVTFPEYLSTSTDLGKAETALGRANGGGMKGEKVLLEIETSNGRNVDPLSRYRGKESEVLIPRDGKFEMTSVETRVIDGKEVKVVKVKQTG</sequence>
<evidence type="ECO:0000259" key="2">
    <source>
        <dbReference type="Pfam" id="PF03496"/>
    </source>
</evidence>
<dbReference type="EMBL" id="QQNA01000439">
    <property type="protein sequence ID" value="RDG30460.1"/>
    <property type="molecule type" value="Genomic_DNA"/>
</dbReference>
<feature type="compositionally biased region" description="Gly residues" evidence="1">
    <location>
        <begin position="1"/>
        <end position="53"/>
    </location>
</feature>
<dbReference type="PROSITE" id="PS51996">
    <property type="entry name" value="TR_MART"/>
    <property type="match status" value="1"/>
</dbReference>
<evidence type="ECO:0000313" key="3">
    <source>
        <dbReference type="EMBL" id="RDG30460.1"/>
    </source>
</evidence>
<feature type="domain" description="ADP ribosyltransferase" evidence="2">
    <location>
        <begin position="222"/>
        <end position="399"/>
    </location>
</feature>
<feature type="region of interest" description="Disordered" evidence="1">
    <location>
        <begin position="164"/>
        <end position="206"/>
    </location>
</feature>
<dbReference type="Proteomes" id="UP000253741">
    <property type="component" value="Unassembled WGS sequence"/>
</dbReference>
<name>A0A370ALK1_9ACTN</name>
<dbReference type="Pfam" id="PF03496">
    <property type="entry name" value="ADPrib_exo_Tox"/>
    <property type="match status" value="1"/>
</dbReference>
<dbReference type="SUPFAM" id="SSF56399">
    <property type="entry name" value="ADP-ribosylation"/>
    <property type="match status" value="1"/>
</dbReference>
<organism evidence="3 4">
    <name type="scientific">Streptomyces corynorhini</name>
    <dbReference type="NCBI Taxonomy" id="2282652"/>
    <lineage>
        <taxon>Bacteria</taxon>
        <taxon>Bacillati</taxon>
        <taxon>Actinomycetota</taxon>
        <taxon>Actinomycetes</taxon>
        <taxon>Kitasatosporales</taxon>
        <taxon>Streptomycetaceae</taxon>
        <taxon>Streptomyces</taxon>
    </lineage>
</organism>
<keyword evidence="4" id="KW-1185">Reference proteome</keyword>
<protein>
    <recommendedName>
        <fullName evidence="2">ADP ribosyltransferase domain-containing protein</fullName>
    </recommendedName>
</protein>
<dbReference type="InterPro" id="IPR003540">
    <property type="entry name" value="ADP-ribosyltransferase"/>
</dbReference>
<comment type="caution">
    <text evidence="3">The sequence shown here is derived from an EMBL/GenBank/DDBJ whole genome shotgun (WGS) entry which is preliminary data.</text>
</comment>